<dbReference type="EMBL" id="QFOI01000008">
    <property type="protein sequence ID" value="PZP52272.1"/>
    <property type="molecule type" value="Genomic_DNA"/>
</dbReference>
<evidence type="ECO:0000313" key="2">
    <source>
        <dbReference type="Proteomes" id="UP000249645"/>
    </source>
</evidence>
<comment type="caution">
    <text evidence="1">The sequence shown here is derived from an EMBL/GenBank/DDBJ whole genome shotgun (WGS) entry which is preliminary data.</text>
</comment>
<gene>
    <name evidence="1" type="ORF">DI598_01095</name>
</gene>
<evidence type="ECO:0000313" key="1">
    <source>
        <dbReference type="EMBL" id="PZP52272.1"/>
    </source>
</evidence>
<protein>
    <submittedName>
        <fullName evidence="1">Uncharacterized protein</fullName>
    </submittedName>
</protein>
<proteinExistence type="predicted"/>
<accession>A0A2W5H9V6</accession>
<sequence length="183" mass="20994">MTLFSWSLSSCKENGQSHETKAENIERTADIPKDTLIKILMDIIDYVSSSNVSNSGLGNILEPWQKKYLIGYKKMPQDSLTNVKVDYIEDNLDSSRNGIILSAYVSDSLNWLSLNDLEKKFGMPEEGIVNYSLPVPKDLGHYYIFKVESIKENPIYLCVISYRGNVDMIQIKDHKNFYPLKNR</sequence>
<dbReference type="Proteomes" id="UP000249645">
    <property type="component" value="Unassembled WGS sequence"/>
</dbReference>
<reference evidence="1 2" key="1">
    <citation type="submission" date="2017-11" db="EMBL/GenBank/DDBJ databases">
        <title>Infants hospitalized years apart are colonized by the same room-sourced microbial strains.</title>
        <authorList>
            <person name="Brooks B."/>
            <person name="Olm M.R."/>
            <person name="Firek B.A."/>
            <person name="Baker R."/>
            <person name="Thomas B.C."/>
            <person name="Morowitz M.J."/>
            <person name="Banfield J.F."/>
        </authorList>
    </citation>
    <scope>NUCLEOTIDE SEQUENCE [LARGE SCALE GENOMIC DNA]</scope>
    <source>
        <strain evidence="1">S2_009_000_R2_76</strain>
    </source>
</reference>
<dbReference type="AlphaFoldDB" id="A0A2W5H9V6"/>
<organism evidence="1 2">
    <name type="scientific">Pseudopedobacter saltans</name>
    <dbReference type="NCBI Taxonomy" id="151895"/>
    <lineage>
        <taxon>Bacteria</taxon>
        <taxon>Pseudomonadati</taxon>
        <taxon>Bacteroidota</taxon>
        <taxon>Sphingobacteriia</taxon>
        <taxon>Sphingobacteriales</taxon>
        <taxon>Sphingobacteriaceae</taxon>
        <taxon>Pseudopedobacter</taxon>
    </lineage>
</organism>
<name>A0A2W5H9V6_9SPHI</name>